<evidence type="ECO:0000256" key="2">
    <source>
        <dbReference type="ARBA" id="ARBA00007937"/>
    </source>
</evidence>
<comment type="similarity">
    <text evidence="2">Belongs to the GPAT/DAPAT family.</text>
</comment>
<dbReference type="Pfam" id="PF01553">
    <property type="entry name" value="Acyltransferase"/>
    <property type="match status" value="1"/>
</dbReference>
<evidence type="ECO:0000256" key="3">
    <source>
        <dbReference type="ARBA" id="ARBA00022679"/>
    </source>
</evidence>
<dbReference type="InterPro" id="IPR045520">
    <property type="entry name" value="GPAT/DHAPAT_C"/>
</dbReference>
<keyword evidence="4 6" id="KW-0472">Membrane</keyword>
<feature type="transmembrane region" description="Helical" evidence="6">
    <location>
        <begin position="747"/>
        <end position="765"/>
    </location>
</feature>
<accession>A0A7R9H3P8</accession>
<dbReference type="GO" id="GO:0008654">
    <property type="term" value="P:phospholipid biosynthetic process"/>
    <property type="evidence" value="ECO:0007669"/>
    <property type="project" value="TreeGrafter"/>
</dbReference>
<proteinExistence type="inferred from homology"/>
<feature type="domain" description="Phospholipid/glycerol acyltransferase" evidence="7">
    <location>
        <begin position="310"/>
        <end position="442"/>
    </location>
</feature>
<dbReference type="EMBL" id="OD003533">
    <property type="protein sequence ID" value="CAD7408082.1"/>
    <property type="molecule type" value="Genomic_DNA"/>
</dbReference>
<dbReference type="AlphaFoldDB" id="A0A7R9H3P8"/>
<keyword evidence="6" id="KW-1133">Transmembrane helix</keyword>
<dbReference type="PANTHER" id="PTHR12563:SF23">
    <property type="entry name" value="BCDNA.GH07066"/>
    <property type="match status" value="1"/>
</dbReference>
<dbReference type="Pfam" id="PF19277">
    <property type="entry name" value="GPAT_C"/>
    <property type="match status" value="1"/>
</dbReference>
<evidence type="ECO:0000256" key="4">
    <source>
        <dbReference type="ARBA" id="ARBA00023136"/>
    </source>
</evidence>
<comment type="subcellular location">
    <subcellularLocation>
        <location evidence="1">Membrane</location>
    </subcellularLocation>
</comment>
<dbReference type="PANTHER" id="PTHR12563">
    <property type="entry name" value="GLYCEROL-3-PHOSPHATE ACYLTRANSFERASE"/>
    <property type="match status" value="1"/>
</dbReference>
<dbReference type="GO" id="GO:0006631">
    <property type="term" value="P:fatty acid metabolic process"/>
    <property type="evidence" value="ECO:0007669"/>
    <property type="project" value="TreeGrafter"/>
</dbReference>
<organism evidence="8">
    <name type="scientific">Timema poppense</name>
    <name type="common">Walking stick</name>
    <dbReference type="NCBI Taxonomy" id="170557"/>
    <lineage>
        <taxon>Eukaryota</taxon>
        <taxon>Metazoa</taxon>
        <taxon>Ecdysozoa</taxon>
        <taxon>Arthropoda</taxon>
        <taxon>Hexapoda</taxon>
        <taxon>Insecta</taxon>
        <taxon>Pterygota</taxon>
        <taxon>Neoptera</taxon>
        <taxon>Polyneoptera</taxon>
        <taxon>Phasmatodea</taxon>
        <taxon>Timematodea</taxon>
        <taxon>Timematoidea</taxon>
        <taxon>Timematidae</taxon>
        <taxon>Timema</taxon>
    </lineage>
</organism>
<evidence type="ECO:0000313" key="8">
    <source>
        <dbReference type="EMBL" id="CAD7408082.1"/>
    </source>
</evidence>
<dbReference type="InterPro" id="IPR041728">
    <property type="entry name" value="GPAT/DHAPAT_LPLAT"/>
</dbReference>
<reference evidence="8" key="1">
    <citation type="submission" date="2020-11" db="EMBL/GenBank/DDBJ databases">
        <authorList>
            <person name="Tran Van P."/>
        </authorList>
    </citation>
    <scope>NUCLEOTIDE SEQUENCE</scope>
</reference>
<keyword evidence="5" id="KW-0012">Acyltransferase</keyword>
<dbReference type="GO" id="GO:0004366">
    <property type="term" value="F:glycerol-3-phosphate O-acyltransferase activity"/>
    <property type="evidence" value="ECO:0007669"/>
    <property type="project" value="TreeGrafter"/>
</dbReference>
<dbReference type="CDD" id="cd07993">
    <property type="entry name" value="LPLAT_DHAPAT-like"/>
    <property type="match status" value="1"/>
</dbReference>
<dbReference type="GO" id="GO:0031966">
    <property type="term" value="C:mitochondrial membrane"/>
    <property type="evidence" value="ECO:0007669"/>
    <property type="project" value="TreeGrafter"/>
</dbReference>
<keyword evidence="6" id="KW-0812">Transmembrane</keyword>
<dbReference type="SUPFAM" id="SSF69593">
    <property type="entry name" value="Glycerol-3-phosphate (1)-acyltransferase"/>
    <property type="match status" value="1"/>
</dbReference>
<feature type="transmembrane region" description="Helical" evidence="6">
    <location>
        <begin position="714"/>
        <end position="735"/>
    </location>
</feature>
<dbReference type="InterPro" id="IPR002123">
    <property type="entry name" value="Plipid/glycerol_acylTrfase"/>
</dbReference>
<evidence type="ECO:0000259" key="7">
    <source>
        <dbReference type="SMART" id="SM00563"/>
    </source>
</evidence>
<evidence type="ECO:0000256" key="5">
    <source>
        <dbReference type="ARBA" id="ARBA00023315"/>
    </source>
</evidence>
<sequence>MYPPSTTNNVSFGAFSLQGETDSKTPARADFSVFLIDISSNKDMGLGDEAKTAWIKLRDGYRSSSKRMKSSRSVYEASFSKALEYSEQMSFLQPYMKDRPRHTNKQAEINEFMSSCENCQPQCEEETVCNEVLVKKLKKVNPDRTLTFFNSKGIREELQRDRNSLVTKAAKSLNVRNILLVDALSYQNGFLTRKLCHLATVWGLKKHEYPQVSPVVVRDQRLKDTIEAAALEDCKATGETGESQFNKFKSFHENRAFKIIETMRSTMSNFLLKLTSWVLYKLLPCFLTSVVAHPAHIDMLKKASHSGLPLIFLPLHRSHLDYILISFILVNNNIKPPLVAAGNNLRIPVFGWLLRGLGAFFIKRRMDPVQGRKDTVYRAVLHTYMMACLSAGHNMEFFIEGGRTRTGKTCMPKGGLLSVIVKAYMDGIVQDALLVPVSVNYEKLVDGNFVREQLGQPKQMETFSSAIKAIWSVLNSNYGMMRIDFNQPFSLRELVESFQRRKVKLIAAPVTSDSDRAELSAPPNSDCGVIASKKQLHTAPSSTSLYGIDVVVEEHRQLVESIARHVVYDCTRAQAIMSTNAVAFLLLTKFRQGTTLELLAEALDQFRQELDWADRDLGFTGESVDVINHAVDLLGPGLIKRERHSDGAMITPVTMLPNVIELSYYSNALLSQYVIDAVLANMLLKASYLILSLLVTASMLLKASYLILSLLVTASMLLKASYLILSLLVTASMLLKASYPRPPFSSFLFYSYSKFPLLTAIYSIFLENRNGSLPSTNETVSIGQDKLIEYSLELFDILQFEFIFSKPCQYLDSLVMEAIENLKVKEILLEPEEEQWSKRFAQHLEHEFDHSDDDEPYFRVPHYQVDSCIIVMFQVDSCIIVMFQVDSCIIVMFQVDTSSKSMSHLALSELVDTSSKSMSHLEFLHTLLRSLLDVYVVSALVITRMVDRELPERELVMEVLAEMKTQLDDGDMLYGESLCVDPIKNALKLFERWEVLGCHSEDRVKSYHLKEAFDSETEVALVLDKLNRFKFPLNK</sequence>
<evidence type="ECO:0000256" key="1">
    <source>
        <dbReference type="ARBA" id="ARBA00004370"/>
    </source>
</evidence>
<dbReference type="GO" id="GO:0006072">
    <property type="term" value="P:glycerol-3-phosphate metabolic process"/>
    <property type="evidence" value="ECO:0007669"/>
    <property type="project" value="TreeGrafter"/>
</dbReference>
<dbReference type="InterPro" id="IPR022284">
    <property type="entry name" value="GPAT/DHAPAT"/>
</dbReference>
<name>A0A7R9H3P8_TIMPO</name>
<evidence type="ECO:0000256" key="6">
    <source>
        <dbReference type="SAM" id="Phobius"/>
    </source>
</evidence>
<protein>
    <recommendedName>
        <fullName evidence="7">Phospholipid/glycerol acyltransferase domain-containing protein</fullName>
    </recommendedName>
</protein>
<dbReference type="GO" id="GO:0019432">
    <property type="term" value="P:triglyceride biosynthetic process"/>
    <property type="evidence" value="ECO:0007669"/>
    <property type="project" value="TreeGrafter"/>
</dbReference>
<keyword evidence="3" id="KW-0808">Transferase</keyword>
<gene>
    <name evidence="8" type="ORF">TPSB3V08_LOCUS6189</name>
</gene>
<dbReference type="SMART" id="SM00563">
    <property type="entry name" value="PlsC"/>
    <property type="match status" value="1"/>
</dbReference>